<feature type="region of interest" description="Disordered" evidence="1">
    <location>
        <begin position="533"/>
        <end position="560"/>
    </location>
</feature>
<feature type="compositionally biased region" description="Acidic residues" evidence="1">
    <location>
        <begin position="535"/>
        <end position="544"/>
    </location>
</feature>
<evidence type="ECO:0000256" key="1">
    <source>
        <dbReference type="SAM" id="MobiDB-lite"/>
    </source>
</evidence>
<gene>
    <name evidence="2" type="ORF">GOBAR_AA21031</name>
</gene>
<feature type="compositionally biased region" description="Basic and acidic residues" evidence="1">
    <location>
        <begin position="89"/>
        <end position="99"/>
    </location>
</feature>
<dbReference type="Proteomes" id="UP000239757">
    <property type="component" value="Unassembled WGS sequence"/>
</dbReference>
<dbReference type="OrthoDB" id="1839340at2759"/>
<accession>A0A2P5X8I7</accession>
<name>A0A2P5X8I7_GOSBA</name>
<feature type="compositionally biased region" description="Basic and acidic residues" evidence="1">
    <location>
        <begin position="547"/>
        <end position="560"/>
    </location>
</feature>
<sequence length="560" mass="63847">MLSKFISVLETYFQNIEIAFKNQQASIQGLKTQIGQLSKLISERPQGSLPSNMKLNMREHLNAISTQDKEEFIAPEPELQQNNAMNKGRKEVNDNEPIKEPSQTKTTETVHYYHEKNKDVHEERRLRIEELDEWREHKSRTHDKPKLCQNKPEPNQLKVGDKVLLDAVDPHIVTTTPNEEIPLTVLNIFPYGTVEVSHPKFDTFKHTLPGTRVCLKSWPNRGRDTAVRDGRVEAGHDFPKTRGAINSHGRMTWPWVNLIGRTRAWDGKHGRARDKARFCFFDKCVRHGRAIQPCTTIHGRGARRLRSLSQKDVGDRVLPRYVLQLKFGTHSLNLHKLRRRSYFRYSTHDPSPQVVMMNNDDTGTIHFQLGGLVHAMSVPELGIALGLSLTLDYALLFILQVVMMNNDDTGTIHFQLGGLVHAMSVPELGIALGLYTDEFMEEKDMNALPGNIHISPSLCWKALAPISYTYDPSRSKASALPPSLRYLHAILAHTLTGRRESQMSPQGITTMLHMRMIERRRGTDPPQYRLSHAIDEEDLEDIPDDVLAQHEEPSIAPPRE</sequence>
<evidence type="ECO:0000313" key="2">
    <source>
        <dbReference type="EMBL" id="PPR99636.1"/>
    </source>
</evidence>
<protein>
    <submittedName>
        <fullName evidence="2">Uncharacterized protein</fullName>
    </submittedName>
</protein>
<proteinExistence type="predicted"/>
<reference evidence="2 3" key="1">
    <citation type="submission" date="2015-01" db="EMBL/GenBank/DDBJ databases">
        <title>Genome of allotetraploid Gossypium barbadense reveals genomic plasticity and fiber elongation in cotton evolution.</title>
        <authorList>
            <person name="Chen X."/>
            <person name="Liu X."/>
            <person name="Zhao B."/>
            <person name="Zheng H."/>
            <person name="Hu Y."/>
            <person name="Lu G."/>
            <person name="Yang C."/>
            <person name="Chen J."/>
            <person name="Shan C."/>
            <person name="Zhang L."/>
            <person name="Zhou Y."/>
            <person name="Wang L."/>
            <person name="Guo W."/>
            <person name="Bai Y."/>
            <person name="Ruan J."/>
            <person name="Shangguan X."/>
            <person name="Mao Y."/>
            <person name="Jiang J."/>
            <person name="Zhu Y."/>
            <person name="Lei J."/>
            <person name="Kang H."/>
            <person name="Chen S."/>
            <person name="He X."/>
            <person name="Wang R."/>
            <person name="Wang Y."/>
            <person name="Chen J."/>
            <person name="Wang L."/>
            <person name="Yu S."/>
            <person name="Wang B."/>
            <person name="Wei J."/>
            <person name="Song S."/>
            <person name="Lu X."/>
            <person name="Gao Z."/>
            <person name="Gu W."/>
            <person name="Deng X."/>
            <person name="Ma D."/>
            <person name="Wang S."/>
            <person name="Liang W."/>
            <person name="Fang L."/>
            <person name="Cai C."/>
            <person name="Zhu X."/>
            <person name="Zhou B."/>
            <person name="Zhang Y."/>
            <person name="Chen Z."/>
            <person name="Xu S."/>
            <person name="Zhu R."/>
            <person name="Wang S."/>
            <person name="Zhang T."/>
            <person name="Zhao G."/>
        </authorList>
    </citation>
    <scope>NUCLEOTIDE SEQUENCE [LARGE SCALE GENOMIC DNA]</scope>
    <source>
        <strain evidence="3">cv. Xinhai21</strain>
        <tissue evidence="2">Leaf</tissue>
    </source>
</reference>
<dbReference type="AlphaFoldDB" id="A0A2P5X8I7"/>
<evidence type="ECO:0000313" key="3">
    <source>
        <dbReference type="Proteomes" id="UP000239757"/>
    </source>
</evidence>
<dbReference type="EMBL" id="KZ665458">
    <property type="protein sequence ID" value="PPR99636.1"/>
    <property type="molecule type" value="Genomic_DNA"/>
</dbReference>
<feature type="region of interest" description="Disordered" evidence="1">
    <location>
        <begin position="89"/>
        <end position="108"/>
    </location>
</feature>
<organism evidence="2 3">
    <name type="scientific">Gossypium barbadense</name>
    <name type="common">Sea Island cotton</name>
    <name type="synonym">Hibiscus barbadensis</name>
    <dbReference type="NCBI Taxonomy" id="3634"/>
    <lineage>
        <taxon>Eukaryota</taxon>
        <taxon>Viridiplantae</taxon>
        <taxon>Streptophyta</taxon>
        <taxon>Embryophyta</taxon>
        <taxon>Tracheophyta</taxon>
        <taxon>Spermatophyta</taxon>
        <taxon>Magnoliopsida</taxon>
        <taxon>eudicotyledons</taxon>
        <taxon>Gunneridae</taxon>
        <taxon>Pentapetalae</taxon>
        <taxon>rosids</taxon>
        <taxon>malvids</taxon>
        <taxon>Malvales</taxon>
        <taxon>Malvaceae</taxon>
        <taxon>Malvoideae</taxon>
        <taxon>Gossypium</taxon>
    </lineage>
</organism>